<dbReference type="EMBL" id="CP096203">
    <property type="protein sequence ID" value="UPQ77128.1"/>
    <property type="molecule type" value="Genomic_DNA"/>
</dbReference>
<dbReference type="InterPro" id="IPR005046">
    <property type="entry name" value="DUF285"/>
</dbReference>
<sequence length="460" mass="51330">MLRYIVTFLCLIFCQTLEAQNEFITIWKPSNQSTTVFSGSGSTVNQIWFPGSGNNFNVSWEEIGFPNHNSSFTVTSADHFLIDFGAPLNPNPGSATYKVKISNGNGNFQAVKFPNEAFISPSLRIPTITSFNGDTKKILEVSQWGNIQWANMEWAFSECTNLDVTATDIPDLSSVNSMVAMFYNCSSLLGNPTFNLWNTSSVNNMSHLFASAGNFNQPIGNWNVSNVTNMDWMFHYLPKFNQPIGNWNTSKVTSMTHMLHICLEFNQDITDWDTSKVTDMRSILEQAFAFNYSLGKWNLSVLSMAARMIASSGIDCTNYGNTLEGWANNPATPSGINLYSVAPLVYSSSASLAARDFLINNKGWLISGDNYIMECEGLLSASENPLKNQISIYPNPATDFIYLKNEKNATGYTIVDASGRIVLQNTLRDHKIDISSLTKGNYVLQFMVKNQLLNFKFIKK</sequence>
<keyword evidence="5" id="KW-1185">Reference proteome</keyword>
<evidence type="ECO:0000259" key="3">
    <source>
        <dbReference type="Pfam" id="PF18962"/>
    </source>
</evidence>
<dbReference type="RefSeq" id="WP_248394297.1">
    <property type="nucleotide sequence ID" value="NZ_CP096203.1"/>
</dbReference>
<dbReference type="InterPro" id="IPR026444">
    <property type="entry name" value="Secre_tail"/>
</dbReference>
<dbReference type="Proteomes" id="UP000830552">
    <property type="component" value="Chromosome"/>
</dbReference>
<evidence type="ECO:0000313" key="4">
    <source>
        <dbReference type="EMBL" id="UPQ77128.1"/>
    </source>
</evidence>
<dbReference type="InterPro" id="IPR011889">
    <property type="entry name" value="Liste_lipo_26"/>
</dbReference>
<proteinExistence type="predicted"/>
<evidence type="ECO:0000313" key="5">
    <source>
        <dbReference type="Proteomes" id="UP000830552"/>
    </source>
</evidence>
<accession>A0ABY4KBG8</accession>
<dbReference type="Pfam" id="PF18962">
    <property type="entry name" value="Por_Secre_tail"/>
    <property type="match status" value="1"/>
</dbReference>
<feature type="signal peptide" evidence="2">
    <location>
        <begin position="1"/>
        <end position="19"/>
    </location>
</feature>
<gene>
    <name evidence="4" type="ORF">M0D58_06100</name>
</gene>
<name>A0ABY4KBG8_9FLAO</name>
<organism evidence="4 5">
    <name type="scientific">Chryseobacterium nepalense</name>
    <dbReference type="NCBI Taxonomy" id="1854498"/>
    <lineage>
        <taxon>Bacteria</taxon>
        <taxon>Pseudomonadati</taxon>
        <taxon>Bacteroidota</taxon>
        <taxon>Flavobacteriia</taxon>
        <taxon>Flavobacteriales</taxon>
        <taxon>Weeksellaceae</taxon>
        <taxon>Chryseobacterium group</taxon>
        <taxon>Chryseobacterium</taxon>
    </lineage>
</organism>
<evidence type="ECO:0000256" key="2">
    <source>
        <dbReference type="SAM" id="SignalP"/>
    </source>
</evidence>
<keyword evidence="1 2" id="KW-0732">Signal</keyword>
<dbReference type="NCBIfam" id="TIGR04183">
    <property type="entry name" value="Por_Secre_tail"/>
    <property type="match status" value="1"/>
</dbReference>
<dbReference type="Pfam" id="PF03382">
    <property type="entry name" value="DUF285"/>
    <property type="match status" value="1"/>
</dbReference>
<evidence type="ECO:0000256" key="1">
    <source>
        <dbReference type="ARBA" id="ARBA00022729"/>
    </source>
</evidence>
<feature type="domain" description="Secretion system C-terminal sorting" evidence="3">
    <location>
        <begin position="392"/>
        <end position="451"/>
    </location>
</feature>
<dbReference type="NCBIfam" id="TIGR02167">
    <property type="entry name" value="Liste_lipo_26"/>
    <property type="match status" value="3"/>
</dbReference>
<protein>
    <submittedName>
        <fullName evidence="4">BspA family leucine-rich repeat surface protein</fullName>
    </submittedName>
</protein>
<feature type="chain" id="PRO_5045935928" evidence="2">
    <location>
        <begin position="20"/>
        <end position="460"/>
    </location>
</feature>
<reference evidence="4" key="1">
    <citation type="submission" date="2022-04" db="EMBL/GenBank/DDBJ databases">
        <title>Evolutionary, genomic, and biogeographic characterization of Chryseobacterium nepalense represented by a plastic-degrading bacterium AC3.</title>
        <authorList>
            <person name="Yin Z."/>
            <person name="Liu X."/>
            <person name="Wang D."/>
            <person name="Xie Z."/>
        </authorList>
    </citation>
    <scope>NUCLEOTIDE SEQUENCE</scope>
    <source>
        <strain evidence="4">AC3</strain>
    </source>
</reference>